<sequence length="109" mass="11327">MSAPAATPIFAPGENCSPAWRAAPAAYDASDTHLQILGKPVMERWETPYMHALAAAAASRGSPARRAGPTEANPLSGDAAESLCAFFPRPECRAARKGRGVVLGALRAP</sequence>
<dbReference type="AlphaFoldDB" id="A0A6B0RLX9"/>
<dbReference type="InterPro" id="IPR051038">
    <property type="entry name" value="RMT2/GAMT_Mtase"/>
</dbReference>
<keyword evidence="2" id="KW-1185">Reference proteome</keyword>
<dbReference type="PANTHER" id="PTHR32379:SF1">
    <property type="entry name" value="GUANIDINOACETATE N-METHYLTRANSFERASE"/>
    <property type="match status" value="1"/>
</dbReference>
<dbReference type="Gene3D" id="3.40.50.150">
    <property type="entry name" value="Vaccinia Virus protein VP39"/>
    <property type="match status" value="1"/>
</dbReference>
<evidence type="ECO:0000313" key="1">
    <source>
        <dbReference type="EMBL" id="MXQ91108.1"/>
    </source>
</evidence>
<name>A0A6B0RLX9_9CETA</name>
<dbReference type="GO" id="GO:0006601">
    <property type="term" value="P:creatine biosynthetic process"/>
    <property type="evidence" value="ECO:0007669"/>
    <property type="project" value="TreeGrafter"/>
</dbReference>
<dbReference type="GO" id="GO:0030731">
    <property type="term" value="F:guanidinoacetate N-methyltransferase activity"/>
    <property type="evidence" value="ECO:0007669"/>
    <property type="project" value="TreeGrafter"/>
</dbReference>
<dbReference type="EMBL" id="VBQZ03000067">
    <property type="protein sequence ID" value="MXQ91108.1"/>
    <property type="molecule type" value="Genomic_DNA"/>
</dbReference>
<protein>
    <submittedName>
        <fullName evidence="1">Uncharacterized protein</fullName>
    </submittedName>
</protein>
<dbReference type="Proteomes" id="UP000322234">
    <property type="component" value="Unassembled WGS sequence"/>
</dbReference>
<organism evidence="1 2">
    <name type="scientific">Bos mutus</name>
    <name type="common">wild yak</name>
    <dbReference type="NCBI Taxonomy" id="72004"/>
    <lineage>
        <taxon>Eukaryota</taxon>
        <taxon>Metazoa</taxon>
        <taxon>Chordata</taxon>
        <taxon>Craniata</taxon>
        <taxon>Vertebrata</taxon>
        <taxon>Euteleostomi</taxon>
        <taxon>Mammalia</taxon>
        <taxon>Eutheria</taxon>
        <taxon>Laurasiatheria</taxon>
        <taxon>Artiodactyla</taxon>
        <taxon>Ruminantia</taxon>
        <taxon>Pecora</taxon>
        <taxon>Bovidae</taxon>
        <taxon>Bovinae</taxon>
        <taxon>Bos</taxon>
    </lineage>
</organism>
<proteinExistence type="predicted"/>
<dbReference type="GO" id="GO:0005634">
    <property type="term" value="C:nucleus"/>
    <property type="evidence" value="ECO:0007669"/>
    <property type="project" value="TreeGrafter"/>
</dbReference>
<dbReference type="GO" id="GO:0005737">
    <property type="term" value="C:cytoplasm"/>
    <property type="evidence" value="ECO:0007669"/>
    <property type="project" value="TreeGrafter"/>
</dbReference>
<evidence type="ECO:0000313" key="2">
    <source>
        <dbReference type="Proteomes" id="UP000322234"/>
    </source>
</evidence>
<dbReference type="PANTHER" id="PTHR32379">
    <property type="entry name" value="GUANIDINOACETATE N-METHYLTRANSFERASE"/>
    <property type="match status" value="1"/>
</dbReference>
<reference evidence="1" key="1">
    <citation type="submission" date="2019-10" db="EMBL/GenBank/DDBJ databases">
        <title>The sequence and de novo assembly of the wild yak genome.</title>
        <authorList>
            <person name="Liu Y."/>
        </authorList>
    </citation>
    <scope>NUCLEOTIDE SEQUENCE [LARGE SCALE GENOMIC DNA]</scope>
    <source>
        <strain evidence="1">WY2019</strain>
    </source>
</reference>
<dbReference type="InterPro" id="IPR029063">
    <property type="entry name" value="SAM-dependent_MTases_sf"/>
</dbReference>
<accession>A0A6B0RLX9</accession>
<gene>
    <name evidence="1" type="ORF">E5288_WYG005548</name>
</gene>
<comment type="caution">
    <text evidence="1">The sequence shown here is derived from an EMBL/GenBank/DDBJ whole genome shotgun (WGS) entry which is preliminary data.</text>
</comment>